<evidence type="ECO:0000256" key="10">
    <source>
        <dbReference type="ARBA" id="ARBA00022833"/>
    </source>
</evidence>
<protein>
    <recommendedName>
        <fullName evidence="17">VLRF1 domain-containing protein</fullName>
    </recommendedName>
</protein>
<dbReference type="PROSITE" id="PS50297">
    <property type="entry name" value="ANK_REP_REGION"/>
    <property type="match status" value="1"/>
</dbReference>
<dbReference type="InterPro" id="IPR002110">
    <property type="entry name" value="Ankyrin_rpt"/>
</dbReference>
<evidence type="ECO:0000256" key="11">
    <source>
        <dbReference type="ARBA" id="ARBA00023043"/>
    </source>
</evidence>
<evidence type="ECO:0000256" key="15">
    <source>
        <dbReference type="SAM" id="MobiDB-lite"/>
    </source>
</evidence>
<evidence type="ECO:0000313" key="18">
    <source>
        <dbReference type="EMBL" id="TPX77248.1"/>
    </source>
</evidence>
<keyword evidence="10" id="KW-0862">Zinc</keyword>
<keyword evidence="9 14" id="KW-0378">Hydrolase</keyword>
<proteinExistence type="inferred from homology"/>
<evidence type="ECO:0000256" key="2">
    <source>
        <dbReference type="ARBA" id="ARBA00009262"/>
    </source>
</evidence>
<dbReference type="PANTHER" id="PTHR16036:SF2">
    <property type="entry name" value="TRNA ENDONUCLEASE ANKZF1"/>
    <property type="match status" value="1"/>
</dbReference>
<evidence type="ECO:0000256" key="6">
    <source>
        <dbReference type="ARBA" id="ARBA00022737"/>
    </source>
</evidence>
<evidence type="ECO:0000256" key="4">
    <source>
        <dbReference type="ARBA" id="ARBA00022722"/>
    </source>
</evidence>
<dbReference type="Proteomes" id="UP000320333">
    <property type="component" value="Unassembled WGS sequence"/>
</dbReference>
<dbReference type="Pfam" id="PF18826">
    <property type="entry name" value="bVLRF1"/>
    <property type="match status" value="1"/>
</dbReference>
<sequence length="681" mass="75008">MSGVQQFSLFGIPAHILSLAEASLSTTVESETPAAEPSQDGLDADVDEHKAKSNYACGTCGIGLFASVDAQRSHFRSDWHAANVKRRLSKQSTLSLPDFEAGNSTESDSDSDTNDFDADTLSNTAANALSLIDLDDEAVDDVAAGSPFVGLQLASSQDSDQPMALFIYKQILFRKRDSPPSVRLMLDAITAMQRPHTPLKAAQTPLPHTPKWTLIMIAAGHFAAAVFEAATPKPGSSATTFVPTVLEHKTFHRYTTRRKQGGAQSANDSGKGKANSAGANLRRHNEMMLQQDIQNLLTQWEPYLASSSHIFIRCPPRQMRKNIFFNDTLISSSDPRIRSFPFITHRPTLSELTRAFEELTTVTIRTVPAASLNKSSCGVVDSPTVSKKKLPNQEENTQTSATPQPPSLQDPFPKLIDLIKRSKIPLLRQELNLSISESPVNEPAPAAPSDDTIRLVNTRLDDAHGTSLLHIASHAGHADVVYLLLLHAGADPTLREASGKQRPAYSVAESKEVRDAFRRAYAFDEGGVFDWAGAGGVPSPLTNDLEARQKEKEREKRRKQKLKQKESLEQRNKEQAERAKEQEAEEARERAKQEEKAERAKKAGVIGKLGKSDKEAMGMTPERRAMLDREKRALAAEARFRAQQGKCSNCAKVLTPSSTFEKFQYKYCSTECVRNQIVLHN</sequence>
<feature type="region of interest" description="Disordered" evidence="15">
    <location>
        <begin position="374"/>
        <end position="410"/>
    </location>
</feature>
<dbReference type="InterPro" id="IPR041175">
    <property type="entry name" value="VLRF1/Vms1"/>
</dbReference>
<comment type="domain">
    <text evidence="14">The VLRF1 domain mediates binding to the 60S ribosomal subunit.</text>
</comment>
<keyword evidence="6" id="KW-0677">Repeat</keyword>
<comment type="caution">
    <text evidence="18">The sequence shown here is derived from an EMBL/GenBank/DDBJ whole genome shotgun (WGS) entry which is preliminary data.</text>
</comment>
<evidence type="ECO:0000256" key="13">
    <source>
        <dbReference type="PROSITE-ProRule" id="PRU00023"/>
    </source>
</evidence>
<dbReference type="PROSITE" id="PS50088">
    <property type="entry name" value="ANK_REPEAT"/>
    <property type="match status" value="1"/>
</dbReference>
<dbReference type="Pfam" id="PF18716">
    <property type="entry name" value="VATC"/>
    <property type="match status" value="1"/>
</dbReference>
<dbReference type="PANTHER" id="PTHR16036">
    <property type="entry name" value="ANKYRIN REPEAT AND ZINC FINGER DOMAIN-CONTAINING PROTEIN 1"/>
    <property type="match status" value="1"/>
</dbReference>
<keyword evidence="8" id="KW-0863">Zinc-finger</keyword>
<dbReference type="AlphaFoldDB" id="A0A507FP62"/>
<dbReference type="GO" id="GO:0036503">
    <property type="term" value="P:ERAD pathway"/>
    <property type="evidence" value="ECO:0007669"/>
    <property type="project" value="TreeGrafter"/>
</dbReference>
<keyword evidence="4 14" id="KW-0540">Nuclease</keyword>
<evidence type="ECO:0000256" key="5">
    <source>
        <dbReference type="ARBA" id="ARBA00022723"/>
    </source>
</evidence>
<dbReference type="STRING" id="246404.A0A507FP62"/>
<evidence type="ECO:0000256" key="1">
    <source>
        <dbReference type="ARBA" id="ARBA00004496"/>
    </source>
</evidence>
<keyword evidence="7 14" id="KW-0255">Endonuclease</keyword>
<feature type="compositionally biased region" description="Polar residues" evidence="15">
    <location>
        <begin position="393"/>
        <end position="402"/>
    </location>
</feature>
<gene>
    <name evidence="18" type="ORF">CcCBS67573_g01507</name>
</gene>
<feature type="compositionally biased region" description="Basic and acidic residues" evidence="15">
    <location>
        <begin position="563"/>
        <end position="601"/>
    </location>
</feature>
<dbReference type="Gene3D" id="1.25.40.20">
    <property type="entry name" value="Ankyrin repeat-containing domain"/>
    <property type="match status" value="1"/>
</dbReference>
<evidence type="ECO:0000256" key="7">
    <source>
        <dbReference type="ARBA" id="ARBA00022759"/>
    </source>
</evidence>
<keyword evidence="5" id="KW-0479">Metal-binding</keyword>
<dbReference type="InterPro" id="IPR036770">
    <property type="entry name" value="Ankyrin_rpt-contain_sf"/>
</dbReference>
<reference evidence="18 19" key="1">
    <citation type="journal article" date="2019" name="Sci. Rep.">
        <title>Comparative genomics of chytrid fungi reveal insights into the obligate biotrophic and pathogenic lifestyle of Synchytrium endobioticum.</title>
        <authorList>
            <person name="van de Vossenberg B.T.L.H."/>
            <person name="Warris S."/>
            <person name="Nguyen H.D.T."/>
            <person name="van Gent-Pelzer M.P.E."/>
            <person name="Joly D.L."/>
            <person name="van de Geest H.C."/>
            <person name="Bonants P.J.M."/>
            <person name="Smith D.S."/>
            <person name="Levesque C.A."/>
            <person name="van der Lee T.A.J."/>
        </authorList>
    </citation>
    <scope>NUCLEOTIDE SEQUENCE [LARGE SCALE GENOMIC DNA]</scope>
    <source>
        <strain evidence="18 19">CBS 675.73</strain>
    </source>
</reference>
<feature type="signal peptide" evidence="16">
    <location>
        <begin position="1"/>
        <end position="22"/>
    </location>
</feature>
<dbReference type="OrthoDB" id="429841at2759"/>
<evidence type="ECO:0000256" key="9">
    <source>
        <dbReference type="ARBA" id="ARBA00022801"/>
    </source>
</evidence>
<keyword evidence="19" id="KW-1185">Reference proteome</keyword>
<dbReference type="Pfam" id="PF00023">
    <property type="entry name" value="Ank"/>
    <property type="match status" value="1"/>
</dbReference>
<feature type="repeat" description="ANK" evidence="13">
    <location>
        <begin position="464"/>
        <end position="497"/>
    </location>
</feature>
<dbReference type="GO" id="GO:0005737">
    <property type="term" value="C:cytoplasm"/>
    <property type="evidence" value="ECO:0007669"/>
    <property type="project" value="UniProtKB-SubCell"/>
</dbReference>
<dbReference type="InterPro" id="IPR047139">
    <property type="entry name" value="ANKZ1/VMS1"/>
</dbReference>
<evidence type="ECO:0000256" key="8">
    <source>
        <dbReference type="ARBA" id="ARBA00022771"/>
    </source>
</evidence>
<keyword evidence="3 14" id="KW-0963">Cytoplasm</keyword>
<dbReference type="SUPFAM" id="SSF48403">
    <property type="entry name" value="Ankyrin repeat"/>
    <property type="match status" value="1"/>
</dbReference>
<comment type="subcellular location">
    <subcellularLocation>
        <location evidence="1">Cytoplasm</location>
    </subcellularLocation>
</comment>
<feature type="chain" id="PRO_5021246854" description="VLRF1 domain-containing protein" evidence="16">
    <location>
        <begin position="23"/>
        <end position="681"/>
    </location>
</feature>
<feature type="region of interest" description="Disordered" evidence="15">
    <location>
        <begin position="253"/>
        <end position="277"/>
    </location>
</feature>
<evidence type="ECO:0000256" key="14">
    <source>
        <dbReference type="PROSITE-ProRule" id="PRU01389"/>
    </source>
</evidence>
<feature type="region of interest" description="Disordered" evidence="15">
    <location>
        <begin position="548"/>
        <end position="603"/>
    </location>
</feature>
<evidence type="ECO:0000313" key="19">
    <source>
        <dbReference type="Proteomes" id="UP000320333"/>
    </source>
</evidence>
<dbReference type="GO" id="GO:0004519">
    <property type="term" value="F:endonuclease activity"/>
    <property type="evidence" value="ECO:0007669"/>
    <property type="project" value="UniProtKB-KW"/>
</dbReference>
<keyword evidence="11 13" id="KW-0040">ANK repeat</keyword>
<feature type="domain" description="VLRF1" evidence="17">
    <location>
        <begin position="208"/>
        <end position="362"/>
    </location>
</feature>
<keyword evidence="12" id="KW-0175">Coiled coil</keyword>
<feature type="active site" evidence="14">
    <location>
        <position position="264"/>
    </location>
</feature>
<dbReference type="GO" id="GO:0016787">
    <property type="term" value="F:hydrolase activity"/>
    <property type="evidence" value="ECO:0007669"/>
    <property type="project" value="UniProtKB-KW"/>
</dbReference>
<feature type="region of interest" description="Disordered" evidence="15">
    <location>
        <begin position="95"/>
        <end position="114"/>
    </location>
</feature>
<name>A0A507FP62_9FUNG</name>
<dbReference type="InterPro" id="IPR041540">
    <property type="entry name" value="VATC"/>
</dbReference>
<accession>A0A507FP62</accession>
<keyword evidence="16" id="KW-0732">Signal</keyword>
<dbReference type="EMBL" id="QEAP01000025">
    <property type="protein sequence ID" value="TPX77248.1"/>
    <property type="molecule type" value="Genomic_DNA"/>
</dbReference>
<dbReference type="PROSITE" id="PS52044">
    <property type="entry name" value="VLRF1"/>
    <property type="match status" value="1"/>
</dbReference>
<evidence type="ECO:0000256" key="3">
    <source>
        <dbReference type="ARBA" id="ARBA00022490"/>
    </source>
</evidence>
<dbReference type="GO" id="GO:0008270">
    <property type="term" value="F:zinc ion binding"/>
    <property type="evidence" value="ECO:0007669"/>
    <property type="project" value="UniProtKB-KW"/>
</dbReference>
<evidence type="ECO:0000256" key="16">
    <source>
        <dbReference type="SAM" id="SignalP"/>
    </source>
</evidence>
<evidence type="ECO:0000256" key="12">
    <source>
        <dbReference type="ARBA" id="ARBA00023054"/>
    </source>
</evidence>
<organism evidence="18 19">
    <name type="scientific">Chytriomyces confervae</name>
    <dbReference type="NCBI Taxonomy" id="246404"/>
    <lineage>
        <taxon>Eukaryota</taxon>
        <taxon>Fungi</taxon>
        <taxon>Fungi incertae sedis</taxon>
        <taxon>Chytridiomycota</taxon>
        <taxon>Chytridiomycota incertae sedis</taxon>
        <taxon>Chytridiomycetes</taxon>
        <taxon>Chytridiales</taxon>
        <taxon>Chytriomycetaceae</taxon>
        <taxon>Chytriomyces</taxon>
    </lineage>
</organism>
<comment type="similarity">
    <text evidence="2 14">Belongs to the ANKZF1/VMS1 family.</text>
</comment>
<evidence type="ECO:0000259" key="17">
    <source>
        <dbReference type="PROSITE" id="PS52044"/>
    </source>
</evidence>